<dbReference type="Gene3D" id="2.120.10.30">
    <property type="entry name" value="TolB, C-terminal domain"/>
    <property type="match status" value="4"/>
</dbReference>
<evidence type="ECO:0000256" key="2">
    <source>
        <dbReference type="PROSITE-ProRule" id="PRU00504"/>
    </source>
</evidence>
<dbReference type="InterPro" id="IPR012854">
    <property type="entry name" value="Cu_amine_oxidase-like_N"/>
</dbReference>
<keyword evidence="6" id="KW-1185">Reference proteome</keyword>
<dbReference type="InterPro" id="IPR001258">
    <property type="entry name" value="NHL_repeat"/>
</dbReference>
<feature type="repeat" description="NHL" evidence="2">
    <location>
        <begin position="357"/>
        <end position="398"/>
    </location>
</feature>
<dbReference type="RefSeq" id="WP_174704648.1">
    <property type="nucleotide sequence ID" value="NZ_BMHF01000003.1"/>
</dbReference>
<organism evidence="5 6">
    <name type="scientific">Paenibacillus physcomitrellae</name>
    <dbReference type="NCBI Taxonomy" id="1619311"/>
    <lineage>
        <taxon>Bacteria</taxon>
        <taxon>Bacillati</taxon>
        <taxon>Bacillota</taxon>
        <taxon>Bacilli</taxon>
        <taxon>Bacillales</taxon>
        <taxon>Paenibacillaceae</taxon>
        <taxon>Paenibacillus</taxon>
    </lineage>
</organism>
<evidence type="ECO:0000313" key="6">
    <source>
        <dbReference type="Proteomes" id="UP000609323"/>
    </source>
</evidence>
<dbReference type="PANTHER" id="PTHR13833:SF71">
    <property type="entry name" value="NHL DOMAIN-CONTAINING PROTEIN"/>
    <property type="match status" value="1"/>
</dbReference>
<evidence type="ECO:0000256" key="1">
    <source>
        <dbReference type="ARBA" id="ARBA00022737"/>
    </source>
</evidence>
<dbReference type="InterPro" id="IPR011042">
    <property type="entry name" value="6-blade_b-propeller_TolB-like"/>
</dbReference>
<feature type="repeat" description="NHL" evidence="2">
    <location>
        <begin position="62"/>
        <end position="92"/>
    </location>
</feature>
<dbReference type="Proteomes" id="UP000609323">
    <property type="component" value="Unassembled WGS sequence"/>
</dbReference>
<dbReference type="SUPFAM" id="SSF101898">
    <property type="entry name" value="NHL repeat"/>
    <property type="match status" value="1"/>
</dbReference>
<dbReference type="PROSITE" id="PS51125">
    <property type="entry name" value="NHL"/>
    <property type="match status" value="4"/>
</dbReference>
<dbReference type="InterPro" id="IPR036582">
    <property type="entry name" value="Mao_N_sf"/>
</dbReference>
<dbReference type="EMBL" id="BMHF01000003">
    <property type="protein sequence ID" value="GGA29051.1"/>
    <property type="molecule type" value="Genomic_DNA"/>
</dbReference>
<accession>A0ABQ1FS96</accession>
<dbReference type="SUPFAM" id="SSF55383">
    <property type="entry name" value="Copper amine oxidase, domain N"/>
    <property type="match status" value="2"/>
</dbReference>
<comment type="caution">
    <text evidence="5">The sequence shown here is derived from an EMBL/GenBank/DDBJ whole genome shotgun (WGS) entry which is preliminary data.</text>
</comment>
<dbReference type="Gene3D" id="3.30.457.10">
    <property type="entry name" value="Copper amine oxidase-like, N-terminal domain"/>
    <property type="match status" value="1"/>
</dbReference>
<feature type="signal peptide" evidence="3">
    <location>
        <begin position="1"/>
        <end position="24"/>
    </location>
</feature>
<reference evidence="6" key="1">
    <citation type="journal article" date="2019" name="Int. J. Syst. Evol. Microbiol.">
        <title>The Global Catalogue of Microorganisms (GCM) 10K type strain sequencing project: providing services to taxonomists for standard genome sequencing and annotation.</title>
        <authorList>
            <consortium name="The Broad Institute Genomics Platform"/>
            <consortium name="The Broad Institute Genome Sequencing Center for Infectious Disease"/>
            <person name="Wu L."/>
            <person name="Ma J."/>
        </authorList>
    </citation>
    <scope>NUCLEOTIDE SEQUENCE [LARGE SCALE GENOMIC DNA]</scope>
    <source>
        <strain evidence="6">CGMCC 1.15044</strain>
    </source>
</reference>
<feature type="chain" id="PRO_5046535935" description="Copper amine oxidase-like N-terminal domain-containing protein" evidence="3">
    <location>
        <begin position="25"/>
        <end position="524"/>
    </location>
</feature>
<feature type="domain" description="Copper amine oxidase-like N-terminal" evidence="4">
    <location>
        <begin position="414"/>
        <end position="521"/>
    </location>
</feature>
<evidence type="ECO:0000259" key="4">
    <source>
        <dbReference type="Pfam" id="PF07833"/>
    </source>
</evidence>
<keyword evidence="3" id="KW-0732">Signal</keyword>
<evidence type="ECO:0000256" key="3">
    <source>
        <dbReference type="SAM" id="SignalP"/>
    </source>
</evidence>
<proteinExistence type="predicted"/>
<evidence type="ECO:0000313" key="5">
    <source>
        <dbReference type="EMBL" id="GGA29051.1"/>
    </source>
</evidence>
<dbReference type="Pfam" id="PF01436">
    <property type="entry name" value="NHL"/>
    <property type="match status" value="5"/>
</dbReference>
<gene>
    <name evidence="5" type="ORF">GCM10010917_12500</name>
</gene>
<dbReference type="PANTHER" id="PTHR13833">
    <property type="match status" value="1"/>
</dbReference>
<feature type="repeat" description="NHL" evidence="2">
    <location>
        <begin position="126"/>
        <end position="156"/>
    </location>
</feature>
<sequence length="524" mass="54987">MIKRITILLLLAAAVSLEGGASGAAANGAVYGEKGALLSEVGTYLGSGQYTQAGGALLESGLRMPQGIAFLPDGSLLVADTRNQQIKLAKGDQVTTYAGIEEGMPVDGYGLPLGALLDGAAGEAAFQRPQGMAVAEDGTVYIADTYNHAIRQLSPGGKVTTLAGDGVAGSRDGAGSEARFDHPSDVAVAKDGAIYVADSGNHVIRRIVDGEVETLTAASERYIEAVEGVPLLAGDYADGALVEAKFNEPSGLALDAEGNLYVSDTGNQLIRLIDFKTSEVSTVAGDVAAAQKLSQGQELFAAGGFADGAAHAARFQAPKGLAVTAEGGVVIADSLNHAIRYLHDGTVVTLAGSGQAGEQNGINGHNALNEPSDVAVADNGDIYIADSGNNRIKMWSRYQLPELPQNNEIKLVYGQNLIFLDAQPQLKNDRTMVPARAVVEAFGYTSSYQQQTVTMRKGNTSIQMEVGSRTMKVETNEGTYTKELDAAPYIEGDRVRVPLRFFSEAFALDVQWNASTRTVILRDL</sequence>
<dbReference type="Pfam" id="PF07833">
    <property type="entry name" value="Cu_amine_oxidN1"/>
    <property type="match status" value="1"/>
</dbReference>
<protein>
    <recommendedName>
        <fullName evidence="4">Copper amine oxidase-like N-terminal domain-containing protein</fullName>
    </recommendedName>
</protein>
<name>A0ABQ1FS96_9BACL</name>
<feature type="repeat" description="NHL" evidence="2">
    <location>
        <begin position="175"/>
        <end position="204"/>
    </location>
</feature>
<keyword evidence="1" id="KW-0677">Repeat</keyword>